<proteinExistence type="predicted"/>
<dbReference type="EMBL" id="ABVL01000001">
    <property type="protein sequence ID" value="EDY22247.1"/>
    <property type="molecule type" value="Genomic_DNA"/>
</dbReference>
<evidence type="ECO:0000313" key="3">
    <source>
        <dbReference type="Proteomes" id="UP000005824"/>
    </source>
</evidence>
<dbReference type="AlphaFoldDB" id="B4CUK9"/>
<gene>
    <name evidence="2" type="ORF">CfE428DRAFT_0372</name>
</gene>
<keyword evidence="1" id="KW-0732">Signal</keyword>
<reference evidence="2 3" key="1">
    <citation type="journal article" date="2011" name="J. Bacteriol.">
        <title>Genome sequence of Chthoniobacter flavus Ellin428, an aerobic heterotrophic soil bacterium.</title>
        <authorList>
            <person name="Kant R."/>
            <person name="van Passel M.W."/>
            <person name="Palva A."/>
            <person name="Lucas S."/>
            <person name="Lapidus A."/>
            <person name="Glavina Del Rio T."/>
            <person name="Dalin E."/>
            <person name="Tice H."/>
            <person name="Bruce D."/>
            <person name="Goodwin L."/>
            <person name="Pitluck S."/>
            <person name="Larimer F.W."/>
            <person name="Land M.L."/>
            <person name="Hauser L."/>
            <person name="Sangwan P."/>
            <person name="de Vos W.M."/>
            <person name="Janssen P.H."/>
            <person name="Smidt H."/>
        </authorList>
    </citation>
    <scope>NUCLEOTIDE SEQUENCE [LARGE SCALE GENOMIC DNA]</scope>
    <source>
        <strain evidence="2 3">Ellin428</strain>
    </source>
</reference>
<dbReference type="STRING" id="497964.CfE428DRAFT_0372"/>
<evidence type="ECO:0000313" key="2">
    <source>
        <dbReference type="EMBL" id="EDY22247.1"/>
    </source>
</evidence>
<dbReference type="InParanoid" id="B4CUK9"/>
<accession>B4CUK9</accession>
<keyword evidence="3" id="KW-1185">Reference proteome</keyword>
<sequence precursor="true">MKAPKRSRHMAGLFAAAALFAGAVGARSQPVTALPAVGPDSAPRNPASGYLVVYTETENPINVGDIVYYPHTAYQIYDDHGALFKSVRNHMSERDEQPTRVSLPPGHYTVIGKSETKGQVAVPVIVSGLRTTVVNLEKRSHAG</sequence>
<organism evidence="2 3">
    <name type="scientific">Chthoniobacter flavus Ellin428</name>
    <dbReference type="NCBI Taxonomy" id="497964"/>
    <lineage>
        <taxon>Bacteria</taxon>
        <taxon>Pseudomonadati</taxon>
        <taxon>Verrucomicrobiota</taxon>
        <taxon>Spartobacteria</taxon>
        <taxon>Chthoniobacterales</taxon>
        <taxon>Chthoniobacteraceae</taxon>
        <taxon>Chthoniobacter</taxon>
    </lineage>
</organism>
<name>B4CUK9_9BACT</name>
<feature type="signal peptide" evidence="1">
    <location>
        <begin position="1"/>
        <end position="26"/>
    </location>
</feature>
<evidence type="ECO:0000256" key="1">
    <source>
        <dbReference type="SAM" id="SignalP"/>
    </source>
</evidence>
<protein>
    <submittedName>
        <fullName evidence="2">Uncharacterized protein</fullName>
    </submittedName>
</protein>
<dbReference type="Proteomes" id="UP000005824">
    <property type="component" value="Unassembled WGS sequence"/>
</dbReference>
<feature type="chain" id="PRO_5002802686" evidence="1">
    <location>
        <begin position="27"/>
        <end position="143"/>
    </location>
</feature>
<dbReference type="RefSeq" id="WP_006977699.1">
    <property type="nucleotide sequence ID" value="NZ_ABVL01000001.1"/>
</dbReference>
<comment type="caution">
    <text evidence="2">The sequence shown here is derived from an EMBL/GenBank/DDBJ whole genome shotgun (WGS) entry which is preliminary data.</text>
</comment>